<dbReference type="InterPro" id="IPR034139">
    <property type="entry name" value="TOPRIM_OLD"/>
</dbReference>
<dbReference type="Pfam" id="PF13175">
    <property type="entry name" value="AAA_15"/>
    <property type="match status" value="1"/>
</dbReference>
<dbReference type="PANTHER" id="PTHR43581">
    <property type="entry name" value="ATP/GTP PHOSPHATASE"/>
    <property type="match status" value="1"/>
</dbReference>
<dbReference type="PANTHER" id="PTHR43581:SF4">
    <property type="entry name" value="ATP_GTP PHOSPHATASE"/>
    <property type="match status" value="1"/>
</dbReference>
<evidence type="ECO:0000313" key="4">
    <source>
        <dbReference type="Proteomes" id="UP001295420"/>
    </source>
</evidence>
<evidence type="ECO:0000313" key="3">
    <source>
        <dbReference type="EMBL" id="CAH1528804.1"/>
    </source>
</evidence>
<sequence>MRIKSIKVENFRLLQNSMLDMTDGLTLIVGKNNTGKTSFVVLLEKFLSKPNPSFSFSDLPVSVRSKLYDISEETDIDELSIRLCISVEYADEDNLKNISDFMLDLDPDKSTINIMFEARIDRDTLLNRIPTKKDGADEEKYLTEKRSFIERNVSKFIKTSIYAYDDSGYEGDRPYYLQNREELEEKEFKDVCNLINFQVIHARRNVASSDETGKSPLSTVTTQFFKKLNDTDDERLEQVRTALIDIDKGLETQYSDVFSGFLSSAAKFLNLDGLKVISDIEASSLIGSSSKVIYGTTEDHLPENLNGLGYLNILYLLLKIEMMKQEFEASSSDINLLFIEEPEAHTHPQMQSIFSKKIREVVSEIQGLQAVITTHSSYIVANSDFEDIRYLLKHENLNVEFRNFHTELARKYKAEQGDEGAKLYQFLEQYLKIQNAELFFADKAIFIEGTTERILLPWFIKKYDEKCGDESQPISSQNISIIEAGANAKAFAPLLEFIGIKSLILTDLDSTKQDVKPDINGKDRTSYVACPVSDSSHTSNETLKHFFSAPDLKDAGFPEWFNKLKRGELTETAGCVKVAYQTEEHGYQARSFEDAFFNSNKAELKRACANSEVLGLKNKDEIEEIDTVNIFNLTDRVIDKKSDFAASLLYLGLTGKADWVTPEYINEGLKWISQYTLRKDKRMYRA</sequence>
<protein>
    <submittedName>
        <fullName evidence="3">AAA_15 domain-containing protein</fullName>
    </submittedName>
</protein>
<dbReference type="Pfam" id="PF20469">
    <property type="entry name" value="OLD-like_TOPRIM"/>
    <property type="match status" value="1"/>
</dbReference>
<dbReference type="CDD" id="cd01026">
    <property type="entry name" value="TOPRIM_OLD"/>
    <property type="match status" value="1"/>
</dbReference>
<reference evidence="3" key="1">
    <citation type="submission" date="2022-01" db="EMBL/GenBank/DDBJ databases">
        <authorList>
            <person name="Lagorce A."/>
        </authorList>
    </citation>
    <scope>NUCLEOTIDE SEQUENCE</scope>
    <source>
        <strain evidence="3">Th15_F1_D04</strain>
    </source>
</reference>
<proteinExistence type="predicted"/>
<comment type="caution">
    <text evidence="3">The sequence shown here is derived from an EMBL/GenBank/DDBJ whole genome shotgun (WGS) entry which is preliminary data.</text>
</comment>
<dbReference type="SUPFAM" id="SSF52540">
    <property type="entry name" value="P-loop containing nucleoside triphosphate hydrolases"/>
    <property type="match status" value="1"/>
</dbReference>
<dbReference type="Proteomes" id="UP001295420">
    <property type="component" value="Unassembled WGS sequence"/>
</dbReference>
<name>A0AAU9Q4T2_9VIBR</name>
<dbReference type="InterPro" id="IPR041685">
    <property type="entry name" value="AAA_GajA/Old/RecF-like"/>
</dbReference>
<feature type="domain" description="Endonuclease GajA/Old nuclease/RecF-like AAA" evidence="1">
    <location>
        <begin position="1"/>
        <end position="380"/>
    </location>
</feature>
<dbReference type="EMBL" id="CAKMTQ010000015">
    <property type="protein sequence ID" value="CAH1528804.1"/>
    <property type="molecule type" value="Genomic_DNA"/>
</dbReference>
<gene>
    <name evidence="3" type="ORF">THF1D04_220043</name>
</gene>
<accession>A0AAU9Q4T2</accession>
<dbReference type="InterPro" id="IPR027417">
    <property type="entry name" value="P-loop_NTPase"/>
</dbReference>
<dbReference type="AlphaFoldDB" id="A0AAU9Q4T2"/>
<dbReference type="Gene3D" id="3.40.50.300">
    <property type="entry name" value="P-loop containing nucleotide triphosphate hydrolases"/>
    <property type="match status" value="1"/>
</dbReference>
<evidence type="ECO:0000259" key="2">
    <source>
        <dbReference type="Pfam" id="PF20469"/>
    </source>
</evidence>
<organism evidence="3 4">
    <name type="scientific">Vibrio owensii</name>
    <dbReference type="NCBI Taxonomy" id="696485"/>
    <lineage>
        <taxon>Bacteria</taxon>
        <taxon>Pseudomonadati</taxon>
        <taxon>Pseudomonadota</taxon>
        <taxon>Gammaproteobacteria</taxon>
        <taxon>Vibrionales</taxon>
        <taxon>Vibrionaceae</taxon>
        <taxon>Vibrio</taxon>
    </lineage>
</organism>
<feature type="domain" description="OLD protein-like TOPRIM" evidence="2">
    <location>
        <begin position="439"/>
        <end position="509"/>
    </location>
</feature>
<evidence type="ECO:0000259" key="1">
    <source>
        <dbReference type="Pfam" id="PF13175"/>
    </source>
</evidence>
<dbReference type="InterPro" id="IPR051396">
    <property type="entry name" value="Bact_Antivir_Def_Nuclease"/>
</dbReference>